<proteinExistence type="predicted"/>
<dbReference type="AlphaFoldDB" id="A0A437P6C9"/>
<dbReference type="OrthoDB" id="5801444at2"/>
<evidence type="ECO:0008006" key="4">
    <source>
        <dbReference type="Google" id="ProtNLM"/>
    </source>
</evidence>
<evidence type="ECO:0000313" key="3">
    <source>
        <dbReference type="Proteomes" id="UP000286997"/>
    </source>
</evidence>
<keyword evidence="1" id="KW-0732">Signal</keyword>
<sequence length="233" mass="24555">MRAAAVAVLLAGLAASGPHAQEAAPKPEAAAPAAPVAIDLLFDAKQLRNAAPGSTLSYRYTLSSGIEGSPFGPPVEDRVQASVEPGKDPDTRTLTVQTFTGARRLPTAHFEDMSGNPVIGTFLEHHVLDLAKVLKGNPRYLKNAIRKALRDGATVTPTEVTVNGRASPGWRVEIRPLAGDPMRDRLRGFDALTYTFVVSPAVPGEVVSIAATALDPRGGTLLEETLTYEPSLG</sequence>
<dbReference type="EMBL" id="SACP01000011">
    <property type="protein sequence ID" value="RVU17813.1"/>
    <property type="molecule type" value="Genomic_DNA"/>
</dbReference>
<name>A0A437P6C9_9HYPH</name>
<reference evidence="2 3" key="1">
    <citation type="submission" date="2019-01" db="EMBL/GenBank/DDBJ databases">
        <authorList>
            <person name="Chen W.-M."/>
        </authorList>
    </citation>
    <scope>NUCLEOTIDE SEQUENCE [LARGE SCALE GENOMIC DNA]</scope>
    <source>
        <strain evidence="2 3">TER-1</strain>
    </source>
</reference>
<evidence type="ECO:0000256" key="1">
    <source>
        <dbReference type="SAM" id="SignalP"/>
    </source>
</evidence>
<keyword evidence="3" id="KW-1185">Reference proteome</keyword>
<organism evidence="2 3">
    <name type="scientific">Methylobacterium oryzihabitans</name>
    <dbReference type="NCBI Taxonomy" id="2499852"/>
    <lineage>
        <taxon>Bacteria</taxon>
        <taxon>Pseudomonadati</taxon>
        <taxon>Pseudomonadota</taxon>
        <taxon>Alphaproteobacteria</taxon>
        <taxon>Hyphomicrobiales</taxon>
        <taxon>Methylobacteriaceae</taxon>
        <taxon>Methylobacterium</taxon>
    </lineage>
</organism>
<feature type="chain" id="PRO_5019565573" description="DUF3108 domain-containing protein" evidence="1">
    <location>
        <begin position="21"/>
        <end position="233"/>
    </location>
</feature>
<comment type="caution">
    <text evidence="2">The sequence shown here is derived from an EMBL/GenBank/DDBJ whole genome shotgun (WGS) entry which is preliminary data.</text>
</comment>
<dbReference type="Proteomes" id="UP000286997">
    <property type="component" value="Unassembled WGS sequence"/>
</dbReference>
<dbReference type="RefSeq" id="WP_127729675.1">
    <property type="nucleotide sequence ID" value="NZ_SACP01000011.1"/>
</dbReference>
<accession>A0A437P6C9</accession>
<gene>
    <name evidence="2" type="ORF">EOE48_13115</name>
</gene>
<protein>
    <recommendedName>
        <fullName evidence="4">DUF3108 domain-containing protein</fullName>
    </recommendedName>
</protein>
<feature type="signal peptide" evidence="1">
    <location>
        <begin position="1"/>
        <end position="20"/>
    </location>
</feature>
<evidence type="ECO:0000313" key="2">
    <source>
        <dbReference type="EMBL" id="RVU17813.1"/>
    </source>
</evidence>